<dbReference type="OrthoDB" id="3647at2759"/>
<gene>
    <name evidence="2" type="ORF">OIDMADRAFT_125323</name>
</gene>
<protein>
    <recommendedName>
        <fullName evidence="4">Methyltransferase domain-containing protein</fullName>
    </recommendedName>
</protein>
<feature type="non-terminal residue" evidence="2">
    <location>
        <position position="1"/>
    </location>
</feature>
<evidence type="ECO:0000256" key="1">
    <source>
        <dbReference type="SAM" id="MobiDB-lite"/>
    </source>
</evidence>
<feature type="region of interest" description="Disordered" evidence="1">
    <location>
        <begin position="170"/>
        <end position="204"/>
    </location>
</feature>
<evidence type="ECO:0000313" key="3">
    <source>
        <dbReference type="Proteomes" id="UP000054321"/>
    </source>
</evidence>
<reference evidence="3" key="2">
    <citation type="submission" date="2015-01" db="EMBL/GenBank/DDBJ databases">
        <title>Evolutionary Origins and Diversification of the Mycorrhizal Mutualists.</title>
        <authorList>
            <consortium name="DOE Joint Genome Institute"/>
            <consortium name="Mycorrhizal Genomics Consortium"/>
            <person name="Kohler A."/>
            <person name="Kuo A."/>
            <person name="Nagy L.G."/>
            <person name="Floudas D."/>
            <person name="Copeland A."/>
            <person name="Barry K.W."/>
            <person name="Cichocki N."/>
            <person name="Veneault-Fourrey C."/>
            <person name="LaButti K."/>
            <person name="Lindquist E.A."/>
            <person name="Lipzen A."/>
            <person name="Lundell T."/>
            <person name="Morin E."/>
            <person name="Murat C."/>
            <person name="Riley R."/>
            <person name="Ohm R."/>
            <person name="Sun H."/>
            <person name="Tunlid A."/>
            <person name="Henrissat B."/>
            <person name="Grigoriev I.V."/>
            <person name="Hibbett D.S."/>
            <person name="Martin F."/>
        </authorList>
    </citation>
    <scope>NUCLEOTIDE SEQUENCE [LARGE SCALE GENOMIC DNA]</scope>
    <source>
        <strain evidence="3">Zn</strain>
    </source>
</reference>
<dbReference type="STRING" id="913774.A0A0C3HC42"/>
<dbReference type="InterPro" id="IPR029063">
    <property type="entry name" value="SAM-dependent_MTases_sf"/>
</dbReference>
<dbReference type="EMBL" id="KN832877">
    <property type="protein sequence ID" value="KIN00750.1"/>
    <property type="molecule type" value="Genomic_DNA"/>
</dbReference>
<proteinExistence type="predicted"/>
<dbReference type="AlphaFoldDB" id="A0A0C3HC42"/>
<accession>A0A0C3HC42</accession>
<dbReference type="Gene3D" id="3.40.50.150">
    <property type="entry name" value="Vaccinia Virus protein VP39"/>
    <property type="match status" value="1"/>
</dbReference>
<keyword evidence="3" id="KW-1185">Reference proteome</keyword>
<dbReference type="Pfam" id="PF13489">
    <property type="entry name" value="Methyltransf_23"/>
    <property type="match status" value="1"/>
</dbReference>
<evidence type="ECO:0000313" key="2">
    <source>
        <dbReference type="EMBL" id="KIN00750.1"/>
    </source>
</evidence>
<dbReference type="Proteomes" id="UP000054321">
    <property type="component" value="Unassembled WGS sequence"/>
</dbReference>
<organism evidence="2 3">
    <name type="scientific">Oidiodendron maius (strain Zn)</name>
    <dbReference type="NCBI Taxonomy" id="913774"/>
    <lineage>
        <taxon>Eukaryota</taxon>
        <taxon>Fungi</taxon>
        <taxon>Dikarya</taxon>
        <taxon>Ascomycota</taxon>
        <taxon>Pezizomycotina</taxon>
        <taxon>Leotiomycetes</taxon>
        <taxon>Leotiomycetes incertae sedis</taxon>
        <taxon>Myxotrichaceae</taxon>
        <taxon>Oidiodendron</taxon>
    </lineage>
</organism>
<sequence>CSPSTIALAHCNKNEKTAEILISEIRARLDWIGINSLANSKDKEMAGQVERNGVRLLDYGCGTGLISRALAPYITQAVGIDISPNMVHEYNTWANTQSTTPKLSAFTGNFLDPADPSLAAFSGQEFQGFDLAVVGLVFHQLNDPILAVTKLVERLKTGGVLLIIDFPTDEKPSEQDHGGGFWRKHGHGRGDTTSKRGNQNGLGEEGMKGIFESAGVGMNFGFEVIVKDAVFDTGKHSMTSDVFMARGIKA</sequence>
<reference evidence="2 3" key="1">
    <citation type="submission" date="2014-04" db="EMBL/GenBank/DDBJ databases">
        <authorList>
            <consortium name="DOE Joint Genome Institute"/>
            <person name="Kuo A."/>
            <person name="Martino E."/>
            <person name="Perotto S."/>
            <person name="Kohler A."/>
            <person name="Nagy L.G."/>
            <person name="Floudas D."/>
            <person name="Copeland A."/>
            <person name="Barry K.W."/>
            <person name="Cichocki N."/>
            <person name="Veneault-Fourrey C."/>
            <person name="LaButti K."/>
            <person name="Lindquist E.A."/>
            <person name="Lipzen A."/>
            <person name="Lundell T."/>
            <person name="Morin E."/>
            <person name="Murat C."/>
            <person name="Sun H."/>
            <person name="Tunlid A."/>
            <person name="Henrissat B."/>
            <person name="Grigoriev I.V."/>
            <person name="Hibbett D.S."/>
            <person name="Martin F."/>
            <person name="Nordberg H.P."/>
            <person name="Cantor M.N."/>
            <person name="Hua S.X."/>
        </authorList>
    </citation>
    <scope>NUCLEOTIDE SEQUENCE [LARGE SCALE GENOMIC DNA]</scope>
    <source>
        <strain evidence="2 3">Zn</strain>
    </source>
</reference>
<evidence type="ECO:0008006" key="4">
    <source>
        <dbReference type="Google" id="ProtNLM"/>
    </source>
</evidence>
<name>A0A0C3HC42_OIDMZ</name>
<dbReference type="PANTHER" id="PTHR43591">
    <property type="entry name" value="METHYLTRANSFERASE"/>
    <property type="match status" value="1"/>
</dbReference>
<dbReference type="InParanoid" id="A0A0C3HC42"/>
<dbReference type="CDD" id="cd02440">
    <property type="entry name" value="AdoMet_MTases"/>
    <property type="match status" value="1"/>
</dbReference>
<dbReference type="PANTHER" id="PTHR43591:SF108">
    <property type="entry name" value="S-ADENOSYL-L-METHIONINE-DEPENDENT METHYLTRANSFERASE"/>
    <property type="match status" value="1"/>
</dbReference>
<dbReference type="HOGENOM" id="CLU_037990_1_0_1"/>
<dbReference type="SUPFAM" id="SSF53335">
    <property type="entry name" value="S-adenosyl-L-methionine-dependent methyltransferases"/>
    <property type="match status" value="1"/>
</dbReference>